<dbReference type="AlphaFoldDB" id="A0A3S1BYJ6"/>
<dbReference type="Gene3D" id="2.160.20.10">
    <property type="entry name" value="Single-stranded right-handed beta-helix, Pectin lyase-like"/>
    <property type="match status" value="2"/>
</dbReference>
<dbReference type="SMART" id="SM00912">
    <property type="entry name" value="Haemagg_act"/>
    <property type="match status" value="1"/>
</dbReference>
<comment type="caution">
    <text evidence="2">The sequence shown here is derived from an EMBL/GenBank/DDBJ whole genome shotgun (WGS) entry which is preliminary data.</text>
</comment>
<dbReference type="EMBL" id="RSCL01000055">
    <property type="protein sequence ID" value="RUS93780.1"/>
    <property type="molecule type" value="Genomic_DNA"/>
</dbReference>
<reference evidence="2" key="2">
    <citation type="journal article" date="2019" name="Genome Biol. Evol.">
        <title>Day and night: Metabolic profiles and evolutionary relationships of six axenic non-marine cyanobacteria.</title>
        <authorList>
            <person name="Will S.E."/>
            <person name="Henke P."/>
            <person name="Boedeker C."/>
            <person name="Huang S."/>
            <person name="Brinkmann H."/>
            <person name="Rohde M."/>
            <person name="Jarek M."/>
            <person name="Friedl T."/>
            <person name="Seufert S."/>
            <person name="Schumacher M."/>
            <person name="Overmann J."/>
            <person name="Neumann-Schaal M."/>
            <person name="Petersen J."/>
        </authorList>
    </citation>
    <scope>NUCLEOTIDE SEQUENCE [LARGE SCALE GENOMIC DNA]</scope>
    <source>
        <strain evidence="2">PCC 7102</strain>
    </source>
</reference>
<keyword evidence="3" id="KW-1185">Reference proteome</keyword>
<evidence type="ECO:0000313" key="2">
    <source>
        <dbReference type="EMBL" id="RUS93780.1"/>
    </source>
</evidence>
<dbReference type="NCBIfam" id="TIGR01901">
    <property type="entry name" value="adhes_NPXG"/>
    <property type="match status" value="1"/>
</dbReference>
<protein>
    <recommendedName>
        <fullName evidence="1">Filamentous haemagglutinin FhaB/tRNA nuclease CdiA-like TPS domain-containing protein</fullName>
    </recommendedName>
</protein>
<dbReference type="InterPro" id="IPR012334">
    <property type="entry name" value="Pectin_lyas_fold"/>
</dbReference>
<proteinExistence type="predicted"/>
<reference evidence="2" key="1">
    <citation type="submission" date="2018-12" db="EMBL/GenBank/DDBJ databases">
        <authorList>
            <person name="Will S."/>
            <person name="Neumann-Schaal M."/>
            <person name="Henke P."/>
        </authorList>
    </citation>
    <scope>NUCLEOTIDE SEQUENCE</scope>
    <source>
        <strain evidence="2">PCC 7102</strain>
    </source>
</reference>
<dbReference type="InterPro" id="IPR008638">
    <property type="entry name" value="FhaB/CdiA-like_TPS"/>
</dbReference>
<accession>A0A3S1BYJ6</accession>
<organism evidence="2 3">
    <name type="scientific">Dulcicalothrix desertica PCC 7102</name>
    <dbReference type="NCBI Taxonomy" id="232991"/>
    <lineage>
        <taxon>Bacteria</taxon>
        <taxon>Bacillati</taxon>
        <taxon>Cyanobacteriota</taxon>
        <taxon>Cyanophyceae</taxon>
        <taxon>Nostocales</taxon>
        <taxon>Calotrichaceae</taxon>
        <taxon>Dulcicalothrix</taxon>
    </lineage>
</organism>
<dbReference type="Proteomes" id="UP000271624">
    <property type="component" value="Unassembled WGS sequence"/>
</dbReference>
<gene>
    <name evidence="2" type="ORF">DSM106972_095390</name>
</gene>
<feature type="domain" description="Filamentous haemagglutinin FhaB/tRNA nuclease CdiA-like TPS" evidence="1">
    <location>
        <begin position="46"/>
        <end position="153"/>
    </location>
</feature>
<evidence type="ECO:0000259" key="1">
    <source>
        <dbReference type="SMART" id="SM00912"/>
    </source>
</evidence>
<dbReference type="SUPFAM" id="SSF51126">
    <property type="entry name" value="Pectin lyase-like"/>
    <property type="match status" value="2"/>
</dbReference>
<sequence length="819" mass="85693">MSCMSSILVCRLRSHIFQLLSYCSQAAIILIGNFSSAQITPDTSLPYNSSVETINNSKVINGGTQAGSNLFHSFEEFSIPLGVNAYFNNKLDIQNIITRVTGSKISNIDGIISANGAANLFFINPNGILIGNHAELNIGGSFIASTASSLNFADGNQFSATSSNPQQLLTVNLPIGLQFGTTANPIHLASQASPDNATNSLGFPVGLQVPHGKTLALIGGDIMLSGGNLTAVSGQIELLSVGSDSKVSLQPTPLGWVFGTAYVENFQDIKLMSRSGIRSVVDASGSGSGNINVQGKRVLLTGASTVRNITQGSFAGGNVTVQATESVELIGHKTSLSTGTESALKAGDLTITAKNLVIKDGAQVVSYSDGSGSGGRLTVNADNSVEIINGHSFIFPGKNINVFAPSAVLSIAFSIGNAGEIKVNTGRLYIQDGARISTESQGQYSPANNQFIPATGQGGNLIVNARDSIEVAGVGKNISEVSGLFTLTKGSGNAGNLKLNTGQLIVRDGGIVNVSSQVDKNFIYSSNDINNLGSSGSLEVSSNEIILDNQGKLIAETDSGKGGNIALQAWDLLLMRRGSQISTSAGKAQAIGDGGNITINIPTGFIVAPLRENNDITANAFSGSGGKVQINAISLFGTAPLSQEDLARQLGVNNTNSSLLDPSRLPTSDITAISQQNPTLNGAVNINTLDDSTNRIPINLPRKLVNQRIAQSCPKAVARGESQFVVTGRGGIPTSPQDLIRSNTIIEPNWVSIKRSNSRNEQDFTLHSVRSINVNSKQSYSEKIVEAQSWMRSHNGDVYLVESAPNSATNTLRHSGECS</sequence>
<dbReference type="InterPro" id="IPR011050">
    <property type="entry name" value="Pectin_lyase_fold/virulence"/>
</dbReference>
<name>A0A3S1BYJ6_9CYAN</name>
<evidence type="ECO:0000313" key="3">
    <source>
        <dbReference type="Proteomes" id="UP000271624"/>
    </source>
</evidence>
<dbReference type="Pfam" id="PF05860">
    <property type="entry name" value="TPS"/>
    <property type="match status" value="1"/>
</dbReference>